<organism evidence="2 3">
    <name type="scientific">Mesorhizobium loti R88b</name>
    <dbReference type="NCBI Taxonomy" id="935548"/>
    <lineage>
        <taxon>Bacteria</taxon>
        <taxon>Pseudomonadati</taxon>
        <taxon>Pseudomonadota</taxon>
        <taxon>Alphaproteobacteria</taxon>
        <taxon>Hyphomicrobiales</taxon>
        <taxon>Phyllobacteriaceae</taxon>
        <taxon>Mesorhizobium</taxon>
    </lineage>
</organism>
<dbReference type="PANTHER" id="PTHR43610">
    <property type="entry name" value="BLL6696 PROTEIN"/>
    <property type="match status" value="1"/>
</dbReference>
<dbReference type="RefSeq" id="WP_027034542.1">
    <property type="nucleotide sequence ID" value="NZ_CP033367.1"/>
</dbReference>
<protein>
    <submittedName>
        <fullName evidence="2">N-acetyltransferase</fullName>
    </submittedName>
</protein>
<dbReference type="SUPFAM" id="SSF55729">
    <property type="entry name" value="Acyl-CoA N-acyltransferases (Nat)"/>
    <property type="match status" value="1"/>
</dbReference>
<accession>A0A6M7WRL9</accession>
<dbReference type="InterPro" id="IPR000182">
    <property type="entry name" value="GNAT_dom"/>
</dbReference>
<sequence>MDAQSGQPALVGEIVELEPLQPEHSEGLLSAAADGELWNLKATVVPGPATIDGYIANALAGRQAGTVLPYAIVLRRTGLICGSTRFWKIDRTNRKLEIGHTWLSSSSQRSGVNTETKYLLLAHAFEVMACVRVQFTTDELNEASRAAILRIGAKQEGIVRNERIMPDGRKRNSVRFSIIDSEWPDVKAMLQQKMRR</sequence>
<dbReference type="Gene3D" id="3.40.630.30">
    <property type="match status" value="1"/>
</dbReference>
<reference evidence="2 3" key="1">
    <citation type="submission" date="2018-10" db="EMBL/GenBank/DDBJ databases">
        <authorList>
            <person name="Perry B.J."/>
            <person name="Sullivan J.T."/>
            <person name="Murphy R.J.T."/>
            <person name="Ramsay J.P."/>
            <person name="Ronson C.W."/>
        </authorList>
    </citation>
    <scope>NUCLEOTIDE SEQUENCE [LARGE SCALE GENOMIC DNA]</scope>
    <source>
        <strain evidence="2 3">R88b</strain>
    </source>
</reference>
<dbReference type="PANTHER" id="PTHR43610:SF1">
    <property type="entry name" value="N-ACETYLTRANSFERASE DOMAIN-CONTAINING PROTEIN"/>
    <property type="match status" value="1"/>
</dbReference>
<dbReference type="Pfam" id="PF13302">
    <property type="entry name" value="Acetyltransf_3"/>
    <property type="match status" value="1"/>
</dbReference>
<evidence type="ECO:0000313" key="3">
    <source>
        <dbReference type="Proteomes" id="UP000503017"/>
    </source>
</evidence>
<proteinExistence type="predicted"/>
<evidence type="ECO:0000313" key="2">
    <source>
        <dbReference type="EMBL" id="QKD04555.1"/>
    </source>
</evidence>
<dbReference type="PROSITE" id="PS51186">
    <property type="entry name" value="GNAT"/>
    <property type="match status" value="1"/>
</dbReference>
<dbReference type="GO" id="GO:0016747">
    <property type="term" value="F:acyltransferase activity, transferring groups other than amino-acyl groups"/>
    <property type="evidence" value="ECO:0007669"/>
    <property type="project" value="InterPro"/>
</dbReference>
<dbReference type="EMBL" id="CP033367">
    <property type="protein sequence ID" value="QKD04555.1"/>
    <property type="molecule type" value="Genomic_DNA"/>
</dbReference>
<feature type="domain" description="N-acetyltransferase" evidence="1">
    <location>
        <begin position="15"/>
        <end position="175"/>
    </location>
</feature>
<dbReference type="Proteomes" id="UP000503017">
    <property type="component" value="Chromosome"/>
</dbReference>
<evidence type="ECO:0000259" key="1">
    <source>
        <dbReference type="PROSITE" id="PS51186"/>
    </source>
</evidence>
<keyword evidence="2" id="KW-0808">Transferase</keyword>
<dbReference type="InterPro" id="IPR016181">
    <property type="entry name" value="Acyl_CoA_acyltransferase"/>
</dbReference>
<name>A0A6M7WRL9_RHILI</name>
<gene>
    <name evidence="2" type="ORF">EB235_26255</name>
</gene>
<dbReference type="AlphaFoldDB" id="A0A6M7WRL9"/>